<keyword evidence="5 6" id="KW-0472">Membrane</keyword>
<evidence type="ECO:0000256" key="3">
    <source>
        <dbReference type="ARBA" id="ARBA00022692"/>
    </source>
</evidence>
<keyword evidence="4 6" id="KW-1133">Transmembrane helix</keyword>
<dbReference type="Proteomes" id="UP000016491">
    <property type="component" value="Unassembled WGS sequence"/>
</dbReference>
<evidence type="ECO:0000256" key="5">
    <source>
        <dbReference type="ARBA" id="ARBA00023136"/>
    </source>
</evidence>
<accession>A0ABC9U3U5</accession>
<feature type="transmembrane region" description="Helical" evidence="6">
    <location>
        <begin position="173"/>
        <end position="195"/>
    </location>
</feature>
<feature type="transmembrane region" description="Helical" evidence="6">
    <location>
        <begin position="330"/>
        <end position="352"/>
    </location>
</feature>
<dbReference type="EMBL" id="AWSU01000016">
    <property type="protein sequence ID" value="ERI80593.1"/>
    <property type="molecule type" value="Genomic_DNA"/>
</dbReference>
<dbReference type="InterPro" id="IPR002549">
    <property type="entry name" value="AI-2E-like"/>
</dbReference>
<dbReference type="PANTHER" id="PTHR21716:SF68">
    <property type="entry name" value="TRANSPORT PROTEIN YTVI-RELATED"/>
    <property type="match status" value="1"/>
</dbReference>
<dbReference type="PANTHER" id="PTHR21716">
    <property type="entry name" value="TRANSMEMBRANE PROTEIN"/>
    <property type="match status" value="1"/>
</dbReference>
<evidence type="ECO:0000313" key="8">
    <source>
        <dbReference type="Proteomes" id="UP000016491"/>
    </source>
</evidence>
<evidence type="ECO:0000256" key="4">
    <source>
        <dbReference type="ARBA" id="ARBA00022989"/>
    </source>
</evidence>
<feature type="transmembrane region" description="Helical" evidence="6">
    <location>
        <begin position="290"/>
        <end position="310"/>
    </location>
</feature>
<sequence length="378" mass="42373">MAGKAGEVMTGFTEKQRKALLTAGVTAAVYLSFKFILPLFLPFLISYLIALILRPSANFLERKLRVKRRGKTYAVPIGVIGGIEMILILALLGAGFFYGGRRLFMEANQLVNAVPVWVQNFDEWLTGMCHSVETFCRLQEGVLVKMVQDVLLGTARAFKNATMPNLVVNSVSVFGFFIKVAIITVILFIASILSLQEMDELRERRYNSIFRREFSLLGKRLALTGNAWLRTQAVILFLTTCLCILTLIAIGNPYYIIAGIGIGLLDALPIFGTGTVLIPWGIFLMLQQKWYQGVMLLGLYLVCYFMREFVEAKLMGKKMGLSPLETLMSMYVGLQLFGFLGFILGPVGLMLIEDLVEEYWKNGNNTCNKRNNCDKISE</sequence>
<comment type="subcellular location">
    <subcellularLocation>
        <location evidence="1">Membrane</location>
        <topology evidence="1">Multi-pass membrane protein</topology>
    </subcellularLocation>
</comment>
<dbReference type="GO" id="GO:0016020">
    <property type="term" value="C:membrane"/>
    <property type="evidence" value="ECO:0007669"/>
    <property type="project" value="UniProtKB-SubCell"/>
</dbReference>
<comment type="similarity">
    <text evidence="2">Belongs to the autoinducer-2 exporter (AI-2E) (TC 2.A.86) family.</text>
</comment>
<dbReference type="AlphaFoldDB" id="A0ABC9U3U5"/>
<protein>
    <submittedName>
        <fullName evidence="7">Sporulation integral membrane protein YtvI</fullName>
    </submittedName>
</protein>
<evidence type="ECO:0000313" key="7">
    <source>
        <dbReference type="EMBL" id="ERI80593.1"/>
    </source>
</evidence>
<feature type="transmembrane region" description="Helical" evidence="6">
    <location>
        <begin position="256"/>
        <end position="278"/>
    </location>
</feature>
<gene>
    <name evidence="7" type="ORF">CLOSYM_00171</name>
</gene>
<reference evidence="7 8" key="1">
    <citation type="submission" date="2013-07" db="EMBL/GenBank/DDBJ databases">
        <authorList>
            <person name="Weinstock G."/>
            <person name="Sodergren E."/>
            <person name="Wylie T."/>
            <person name="Fulton L."/>
            <person name="Fulton R."/>
            <person name="Fronick C."/>
            <person name="O'Laughlin M."/>
            <person name="Godfrey J."/>
            <person name="Miner T."/>
            <person name="Herter B."/>
            <person name="Appelbaum E."/>
            <person name="Cordes M."/>
            <person name="Lek S."/>
            <person name="Wollam A."/>
            <person name="Pepin K.H."/>
            <person name="Palsikar V.B."/>
            <person name="Mitreva M."/>
            <person name="Wilson R.K."/>
        </authorList>
    </citation>
    <scope>NUCLEOTIDE SEQUENCE [LARGE SCALE GENOMIC DNA]</scope>
    <source>
        <strain evidence="7 8">ATCC 14940</strain>
    </source>
</reference>
<organism evidence="7 8">
    <name type="scientific">[Clostridium] symbiosum ATCC 14940</name>
    <dbReference type="NCBI Taxonomy" id="411472"/>
    <lineage>
        <taxon>Bacteria</taxon>
        <taxon>Bacillati</taxon>
        <taxon>Bacillota</taxon>
        <taxon>Clostridia</taxon>
        <taxon>Lachnospirales</taxon>
        <taxon>Lachnospiraceae</taxon>
        <taxon>Otoolea</taxon>
    </lineage>
</organism>
<evidence type="ECO:0000256" key="6">
    <source>
        <dbReference type="SAM" id="Phobius"/>
    </source>
</evidence>
<evidence type="ECO:0000256" key="2">
    <source>
        <dbReference type="ARBA" id="ARBA00009773"/>
    </source>
</evidence>
<dbReference type="Pfam" id="PF01594">
    <property type="entry name" value="AI-2E_transport"/>
    <property type="match status" value="1"/>
</dbReference>
<proteinExistence type="inferred from homology"/>
<feature type="transmembrane region" description="Helical" evidence="6">
    <location>
        <begin position="73"/>
        <end position="98"/>
    </location>
</feature>
<evidence type="ECO:0000256" key="1">
    <source>
        <dbReference type="ARBA" id="ARBA00004141"/>
    </source>
</evidence>
<feature type="transmembrane region" description="Helical" evidence="6">
    <location>
        <begin position="227"/>
        <end position="250"/>
    </location>
</feature>
<feature type="transmembrane region" description="Helical" evidence="6">
    <location>
        <begin position="35"/>
        <end position="53"/>
    </location>
</feature>
<comment type="caution">
    <text evidence="7">The sequence shown here is derived from an EMBL/GenBank/DDBJ whole genome shotgun (WGS) entry which is preliminary data.</text>
</comment>
<keyword evidence="3 6" id="KW-0812">Transmembrane</keyword>
<name>A0ABC9U3U5_CLOSY</name>